<dbReference type="RefSeq" id="WP_413258633.1">
    <property type="nucleotide sequence ID" value="NZ_JBHFNS010000070.1"/>
</dbReference>
<dbReference type="EC" id="3.1.-.-" evidence="3"/>
<sequence>MQRSEVWLVNLAPTIGAEISKTRPAVIVSKDTVGILRLKVIVPITDWKDDFATRVWMVRVETDTENNLAKTSAADAFQVGSISQQRFVRQIGTLPETIMEEISAALATVLNIN</sequence>
<evidence type="ECO:0000256" key="2">
    <source>
        <dbReference type="ARBA" id="ARBA00022649"/>
    </source>
</evidence>
<dbReference type="InterPro" id="IPR003477">
    <property type="entry name" value="PemK-like"/>
</dbReference>
<dbReference type="InterPro" id="IPR011067">
    <property type="entry name" value="Plasmid_toxin/cell-grow_inhib"/>
</dbReference>
<accession>A0ABV4YH05</accession>
<reference evidence="4 5" key="1">
    <citation type="submission" date="2024-09" db="EMBL/GenBank/DDBJ databases">
        <title>Floridaenema gen nov. (Aerosakkonemataceae, Aerosakkonematales ord. nov., Cyanobacteria) from benthic tropical and subtropical fresh waters, with the description of four new species.</title>
        <authorList>
            <person name="Moretto J.A."/>
            <person name="Berthold D.E."/>
            <person name="Lefler F.W."/>
            <person name="Huang I.-S."/>
            <person name="Laughinghouse H. IV."/>
        </authorList>
    </citation>
    <scope>NUCLEOTIDE SEQUENCE [LARGE SCALE GENOMIC DNA]</scope>
    <source>
        <strain evidence="4 5">BLCC-F154</strain>
    </source>
</reference>
<dbReference type="SUPFAM" id="SSF50118">
    <property type="entry name" value="Cell growth inhibitor/plasmid maintenance toxic component"/>
    <property type="match status" value="1"/>
</dbReference>
<evidence type="ECO:0000256" key="3">
    <source>
        <dbReference type="PIRNR" id="PIRNR033490"/>
    </source>
</evidence>
<comment type="function">
    <text evidence="3">Toxic component of a type II toxin-antitoxin (TA) system.</text>
</comment>
<keyword evidence="2" id="KW-1277">Toxin-antitoxin system</keyword>
<dbReference type="Pfam" id="PF02452">
    <property type="entry name" value="PemK_toxin"/>
    <property type="match status" value="1"/>
</dbReference>
<dbReference type="PANTHER" id="PTHR33988">
    <property type="entry name" value="ENDORIBONUCLEASE MAZF-RELATED"/>
    <property type="match status" value="1"/>
</dbReference>
<evidence type="ECO:0000256" key="1">
    <source>
        <dbReference type="ARBA" id="ARBA00007521"/>
    </source>
</evidence>
<comment type="caution">
    <text evidence="4">The sequence shown here is derived from an EMBL/GenBank/DDBJ whole genome shotgun (WGS) entry which is preliminary data.</text>
</comment>
<keyword evidence="3" id="KW-0540">Nuclease</keyword>
<name>A0ABV4YH05_9CYAN</name>
<protein>
    <recommendedName>
        <fullName evidence="3">mRNA interferase</fullName>
        <ecNumber evidence="3">3.1.-.-</ecNumber>
    </recommendedName>
</protein>
<keyword evidence="3" id="KW-0378">Hydrolase</keyword>
<comment type="similarity">
    <text evidence="1 3">Belongs to the PemK/MazF family.</text>
</comment>
<evidence type="ECO:0000313" key="5">
    <source>
        <dbReference type="Proteomes" id="UP001576776"/>
    </source>
</evidence>
<dbReference type="PIRSF" id="PIRSF033490">
    <property type="entry name" value="MazF"/>
    <property type="match status" value="1"/>
</dbReference>
<keyword evidence="5" id="KW-1185">Reference proteome</keyword>
<gene>
    <name evidence="4" type="ORF">ACE1B6_17990</name>
</gene>
<keyword evidence="3" id="KW-0255">Endonuclease</keyword>
<dbReference type="Proteomes" id="UP001576776">
    <property type="component" value="Unassembled WGS sequence"/>
</dbReference>
<dbReference type="EMBL" id="JBHFNS010000070">
    <property type="protein sequence ID" value="MFB2937140.1"/>
    <property type="molecule type" value="Genomic_DNA"/>
</dbReference>
<organism evidence="4 5">
    <name type="scientific">Floridaenema fluviatile BLCC-F154</name>
    <dbReference type="NCBI Taxonomy" id="3153640"/>
    <lineage>
        <taxon>Bacteria</taxon>
        <taxon>Bacillati</taxon>
        <taxon>Cyanobacteriota</taxon>
        <taxon>Cyanophyceae</taxon>
        <taxon>Oscillatoriophycideae</taxon>
        <taxon>Aerosakkonematales</taxon>
        <taxon>Aerosakkonemataceae</taxon>
        <taxon>Floridanema</taxon>
        <taxon>Floridanema fluviatile</taxon>
    </lineage>
</organism>
<dbReference type="PANTHER" id="PTHR33988:SF2">
    <property type="entry name" value="ENDORIBONUCLEASE MAZF"/>
    <property type="match status" value="1"/>
</dbReference>
<dbReference type="Gene3D" id="2.30.30.110">
    <property type="match status" value="1"/>
</dbReference>
<proteinExistence type="inferred from homology"/>
<evidence type="ECO:0000313" key="4">
    <source>
        <dbReference type="EMBL" id="MFB2937140.1"/>
    </source>
</evidence>